<comment type="similarity">
    <text evidence="2">Belongs to the chromate ion transporter (CHR) (TC 2.A.51) family.</text>
</comment>
<reference evidence="8" key="1">
    <citation type="submission" date="2021-11" db="EMBL/GenBank/DDBJ databases">
        <authorList>
            <person name="Bulgarelli D."/>
        </authorList>
    </citation>
    <scope>NUCLEOTIDE SEQUENCE</scope>
    <source>
        <strain evidence="8">Bi133</strain>
    </source>
</reference>
<comment type="subcellular location">
    <subcellularLocation>
        <location evidence="1">Cell membrane</location>
        <topology evidence="1">Multi-pass membrane protein</topology>
    </subcellularLocation>
</comment>
<keyword evidence="4 7" id="KW-0812">Transmembrane</keyword>
<organism evidence="8 9">
    <name type="scientific">Peribacillus simplex</name>
    <dbReference type="NCBI Taxonomy" id="1478"/>
    <lineage>
        <taxon>Bacteria</taxon>
        <taxon>Bacillati</taxon>
        <taxon>Bacillota</taxon>
        <taxon>Bacilli</taxon>
        <taxon>Bacillales</taxon>
        <taxon>Bacillaceae</taxon>
        <taxon>Peribacillus</taxon>
    </lineage>
</organism>
<evidence type="ECO:0000256" key="1">
    <source>
        <dbReference type="ARBA" id="ARBA00004651"/>
    </source>
</evidence>
<dbReference type="RefSeq" id="WP_230302490.1">
    <property type="nucleotide sequence ID" value="NZ_CAKKMG010000040.1"/>
</dbReference>
<feature type="transmembrane region" description="Helical" evidence="7">
    <location>
        <begin position="85"/>
        <end position="108"/>
    </location>
</feature>
<dbReference type="InterPro" id="IPR052518">
    <property type="entry name" value="CHR_Transporter"/>
</dbReference>
<evidence type="ECO:0000313" key="9">
    <source>
        <dbReference type="Proteomes" id="UP000789326"/>
    </source>
</evidence>
<evidence type="ECO:0000256" key="5">
    <source>
        <dbReference type="ARBA" id="ARBA00022989"/>
    </source>
</evidence>
<evidence type="ECO:0000256" key="2">
    <source>
        <dbReference type="ARBA" id="ARBA00005262"/>
    </source>
</evidence>
<dbReference type="EMBL" id="CAKKMG010000040">
    <property type="protein sequence ID" value="CAH0241991.1"/>
    <property type="molecule type" value="Genomic_DNA"/>
</dbReference>
<feature type="transmembrane region" description="Helical" evidence="7">
    <location>
        <begin position="146"/>
        <end position="179"/>
    </location>
</feature>
<comment type="caution">
    <text evidence="8">The sequence shown here is derived from an EMBL/GenBank/DDBJ whole genome shotgun (WGS) entry which is preliminary data.</text>
</comment>
<feature type="transmembrane region" description="Helical" evidence="7">
    <location>
        <begin position="12"/>
        <end position="35"/>
    </location>
</feature>
<accession>A0A9W4L3C9</accession>
<evidence type="ECO:0000256" key="6">
    <source>
        <dbReference type="ARBA" id="ARBA00023136"/>
    </source>
</evidence>
<dbReference type="GO" id="GO:0015109">
    <property type="term" value="F:chromate transmembrane transporter activity"/>
    <property type="evidence" value="ECO:0007669"/>
    <property type="project" value="InterPro"/>
</dbReference>
<name>A0A9W4L3C9_9BACI</name>
<dbReference type="GO" id="GO:0005886">
    <property type="term" value="C:plasma membrane"/>
    <property type="evidence" value="ECO:0007669"/>
    <property type="project" value="UniProtKB-SubCell"/>
</dbReference>
<evidence type="ECO:0000256" key="3">
    <source>
        <dbReference type="ARBA" id="ARBA00022475"/>
    </source>
</evidence>
<keyword evidence="3" id="KW-1003">Cell membrane</keyword>
<dbReference type="Proteomes" id="UP000789326">
    <property type="component" value="Unassembled WGS sequence"/>
</dbReference>
<dbReference type="PANTHER" id="PTHR43663">
    <property type="entry name" value="CHROMATE TRANSPORT PROTEIN-RELATED"/>
    <property type="match status" value="1"/>
</dbReference>
<dbReference type="PANTHER" id="PTHR43663:SF2">
    <property type="entry name" value="CHROMATE TRANSPORT PROTEIN-RELATED"/>
    <property type="match status" value="1"/>
</dbReference>
<dbReference type="AlphaFoldDB" id="A0A9W4L3C9"/>
<protein>
    <submittedName>
        <fullName evidence="8">Chromate transport protein</fullName>
    </submittedName>
</protein>
<keyword evidence="5 7" id="KW-1133">Transmembrane helix</keyword>
<dbReference type="Pfam" id="PF02417">
    <property type="entry name" value="Chromate_transp"/>
    <property type="match status" value="1"/>
</dbReference>
<keyword evidence="6 7" id="KW-0472">Membrane</keyword>
<dbReference type="InterPro" id="IPR003370">
    <property type="entry name" value="Chromate_transpt"/>
</dbReference>
<gene>
    <name evidence="8" type="primary">chrA</name>
    <name evidence="8" type="ORF">SRABI133_02907</name>
</gene>
<feature type="transmembrane region" description="Helical" evidence="7">
    <location>
        <begin position="114"/>
        <end position="134"/>
    </location>
</feature>
<evidence type="ECO:0000256" key="7">
    <source>
        <dbReference type="SAM" id="Phobius"/>
    </source>
</evidence>
<evidence type="ECO:0000256" key="4">
    <source>
        <dbReference type="ARBA" id="ARBA00022692"/>
    </source>
</evidence>
<proteinExistence type="inferred from homology"/>
<evidence type="ECO:0000313" key="8">
    <source>
        <dbReference type="EMBL" id="CAH0241991.1"/>
    </source>
</evidence>
<sequence length="209" mass="22951">MSMKGQWKTLFHLFWTFFKIAPVTFGGGFAMIPLIEKEVVEKRKWMKSEEVTDVFALSQSVPGAVAINSATFIGHRIAGMKGAMAAMIGVSLPTFLIVLLLGFLYFFIQDNPKIESAFISIRASIVAIIAYAAIKIGKTAVVDKSTFCILIVGIPVLFFIHPVIVIVAGAVAGIVTISIKRKLGYDVKMDRKDIRKEENDFEPFMGAGI</sequence>